<evidence type="ECO:0000313" key="6">
    <source>
        <dbReference type="EMBL" id="VDN98420.1"/>
    </source>
</evidence>
<evidence type="ECO:0000256" key="1">
    <source>
        <dbReference type="ARBA" id="ARBA00004123"/>
    </source>
</evidence>
<dbReference type="GO" id="GO:0000462">
    <property type="term" value="P:maturation of SSU-rRNA from tricistronic rRNA transcript (SSU-rRNA, 5.8S rRNA, LSU-rRNA)"/>
    <property type="evidence" value="ECO:0007669"/>
    <property type="project" value="TreeGrafter"/>
</dbReference>
<evidence type="ECO:0000256" key="3">
    <source>
        <dbReference type="ARBA" id="ARBA00023242"/>
    </source>
</evidence>
<name>A0A0R3T674_RODNA</name>
<dbReference type="STRING" id="102285.A0A0R3T674"/>
<dbReference type="Proteomes" id="UP000278807">
    <property type="component" value="Unassembled WGS sequence"/>
</dbReference>
<gene>
    <name evidence="6" type="ORF">HNAJ_LOCUS2561</name>
</gene>
<sequence>MAPKKLKSKYYGGDDYDEEDEESVKLFLKDCHNRQSALNTIHPSPHSPISYLISPLSKGELLCTSGQSRLHLFFRESSQSDSEGQLDFLIFQRRSTKASVNPMTLEEEVRIFRSHGFPLLAWPRNRDISTVLKYLGDNYPDCALWFKELHICQTWLNEKWLPLANYLGISTSQDSKPNSHVLLNLPLDCIAKSFIKERVDWLLSYCSLLESYLVHRRVATPGFQHNSIHQQLRSLHEERHQLVANDAGFFNVAGNRLLKLGEMATSKGKTVRLRIHEMAKQIVDTQQRAHFLSVLLPMSDLKSSLSNKDATAELQNNEEYAKARAALIEALEEDSEEEPSPGGSENEDDSMVSEDDEDVKMTEKDDGLSLPTAPEYPNRPVTKEIMENRGIIKYRHKRERNPRVHNRYKYKKALIRYKSRVPEVRKEITPYAGELRGIRAHMVRSQQFKRK</sequence>
<dbReference type="WBParaSite" id="HNAJ_0000256201-mRNA-1">
    <property type="protein sequence ID" value="HNAJ_0000256201-mRNA-1"/>
    <property type="gene ID" value="HNAJ_0000256201"/>
</dbReference>
<dbReference type="EMBL" id="UZAE01001277">
    <property type="protein sequence ID" value="VDN98420.1"/>
    <property type="molecule type" value="Genomic_DNA"/>
</dbReference>
<comment type="similarity">
    <text evidence="2">Belongs to the SAS10 family.</text>
</comment>
<feature type="region of interest" description="Disordered" evidence="4">
    <location>
        <begin position="331"/>
        <end position="379"/>
    </location>
</feature>
<dbReference type="GO" id="GO:0032040">
    <property type="term" value="C:small-subunit processome"/>
    <property type="evidence" value="ECO:0007669"/>
    <property type="project" value="TreeGrafter"/>
</dbReference>
<comment type="subcellular location">
    <subcellularLocation>
        <location evidence="1">Nucleus</location>
    </subcellularLocation>
</comment>
<dbReference type="InterPro" id="IPR018972">
    <property type="entry name" value="Sas10_C_dom"/>
</dbReference>
<evidence type="ECO:0000259" key="5">
    <source>
        <dbReference type="Pfam" id="PF09368"/>
    </source>
</evidence>
<keyword evidence="7" id="KW-1185">Reference proteome</keyword>
<dbReference type="AlphaFoldDB" id="A0A0R3T674"/>
<dbReference type="Pfam" id="PF09368">
    <property type="entry name" value="Sas10"/>
    <property type="match status" value="1"/>
</dbReference>
<protein>
    <submittedName>
        <fullName evidence="8">Sas10 domain-containing protein</fullName>
    </submittedName>
</protein>
<evidence type="ECO:0000256" key="4">
    <source>
        <dbReference type="SAM" id="MobiDB-lite"/>
    </source>
</evidence>
<reference evidence="6 7" key="2">
    <citation type="submission" date="2018-11" db="EMBL/GenBank/DDBJ databases">
        <authorList>
            <consortium name="Pathogen Informatics"/>
        </authorList>
    </citation>
    <scope>NUCLEOTIDE SEQUENCE [LARGE SCALE GENOMIC DNA]</scope>
</reference>
<reference evidence="8" key="1">
    <citation type="submission" date="2017-02" db="UniProtKB">
        <authorList>
            <consortium name="WormBaseParasite"/>
        </authorList>
    </citation>
    <scope>IDENTIFICATION</scope>
</reference>
<evidence type="ECO:0000256" key="2">
    <source>
        <dbReference type="ARBA" id="ARBA00010979"/>
    </source>
</evidence>
<feature type="domain" description="Sas10 C-terminal" evidence="5">
    <location>
        <begin position="378"/>
        <end position="447"/>
    </location>
</feature>
<dbReference type="OrthoDB" id="1924577at2759"/>
<feature type="compositionally biased region" description="Acidic residues" evidence="4">
    <location>
        <begin position="331"/>
        <end position="358"/>
    </location>
</feature>
<evidence type="ECO:0000313" key="8">
    <source>
        <dbReference type="WBParaSite" id="HNAJ_0000256201-mRNA-1"/>
    </source>
</evidence>
<evidence type="ECO:0000313" key="7">
    <source>
        <dbReference type="Proteomes" id="UP000278807"/>
    </source>
</evidence>
<proteinExistence type="inferred from homology"/>
<keyword evidence="3" id="KW-0539">Nucleus</keyword>
<organism evidence="8">
    <name type="scientific">Rodentolepis nana</name>
    <name type="common">Dwarf tapeworm</name>
    <name type="synonym">Hymenolepis nana</name>
    <dbReference type="NCBI Taxonomy" id="102285"/>
    <lineage>
        <taxon>Eukaryota</taxon>
        <taxon>Metazoa</taxon>
        <taxon>Spiralia</taxon>
        <taxon>Lophotrochozoa</taxon>
        <taxon>Platyhelminthes</taxon>
        <taxon>Cestoda</taxon>
        <taxon>Eucestoda</taxon>
        <taxon>Cyclophyllidea</taxon>
        <taxon>Hymenolepididae</taxon>
        <taxon>Rodentolepis</taxon>
    </lineage>
</organism>
<accession>A0A0R3T674</accession>
<dbReference type="PANTHER" id="PTHR13237:SF8">
    <property type="entry name" value="SOMETHING ABOUT SILENCING PROTEIN 10"/>
    <property type="match status" value="1"/>
</dbReference>
<dbReference type="PANTHER" id="PTHR13237">
    <property type="entry name" value="SOMETHING ABOUT SILENCING PROTEIN 10-RELATED"/>
    <property type="match status" value="1"/>
</dbReference>